<dbReference type="OMA" id="CEIDYAR"/>
<evidence type="ECO:0000313" key="3">
    <source>
        <dbReference type="Proteomes" id="UP000015100"/>
    </source>
</evidence>
<gene>
    <name evidence="2" type="ORF">H072_6157</name>
</gene>
<evidence type="ECO:0000256" key="1">
    <source>
        <dbReference type="SAM" id="MobiDB-lite"/>
    </source>
</evidence>
<comment type="caution">
    <text evidence="2">The sequence shown here is derived from an EMBL/GenBank/DDBJ whole genome shotgun (WGS) entry which is preliminary data.</text>
</comment>
<organism evidence="2 3">
    <name type="scientific">Dactylellina haptotyla (strain CBS 200.50)</name>
    <name type="common">Nematode-trapping fungus</name>
    <name type="synonym">Monacrosporium haptotylum</name>
    <dbReference type="NCBI Taxonomy" id="1284197"/>
    <lineage>
        <taxon>Eukaryota</taxon>
        <taxon>Fungi</taxon>
        <taxon>Dikarya</taxon>
        <taxon>Ascomycota</taxon>
        <taxon>Pezizomycotina</taxon>
        <taxon>Orbiliomycetes</taxon>
        <taxon>Orbiliales</taxon>
        <taxon>Orbiliaceae</taxon>
        <taxon>Dactylellina</taxon>
    </lineage>
</organism>
<sequence length="466" mass="53293">MSSILQRWRNAHPAEDSKEQTVAQETRARQLPVEQNSPLLWLPNELLIIIFDDVISCVRPHATIRDFILKLSRVCRRFYDALQFLIDSKCVLCVSIPNTKIPEISTRYRLVEYNTDGARGPFVKRLEIYGGIRIKCQSSSDTKADDLSLEDTFNKFRVGLGRSEAQKFVVYQAAVDRAVTTFANLTHASFQNGSDSLMVHLIYGIRMTLAHCPSLRNLTLLLNFAIETEEQFIAFSKALDQPMETEVRLQELKVTINHVYDNTVVPSKVASDPAAKPTCWPLEICTKMLGSSTRTAGKVELFYDDEYKSGYTDNPPAVRWKFSNLRHFKVPTTSLQSMWAVATYFDIDYDQVQELTLIGEANEKLMPWDPKILEFYSRFHNVKVLNMNISSKGDTKWVVCLLKDRPPSLFPQLAECRICVTWNGYVYTGRDSSDSLSALILNLRAKHENEIIKSSTNQDTFRFLLK</sequence>
<reference evidence="2 3" key="1">
    <citation type="journal article" date="2013" name="PLoS Genet.">
        <title>Genomic mechanisms accounting for the adaptation to parasitism in nematode-trapping fungi.</title>
        <authorList>
            <person name="Meerupati T."/>
            <person name="Andersson K.M."/>
            <person name="Friman E."/>
            <person name="Kumar D."/>
            <person name="Tunlid A."/>
            <person name="Ahren D."/>
        </authorList>
    </citation>
    <scope>NUCLEOTIDE SEQUENCE [LARGE SCALE GENOMIC DNA]</scope>
    <source>
        <strain evidence="2 3">CBS 200.50</strain>
    </source>
</reference>
<dbReference type="Proteomes" id="UP000015100">
    <property type="component" value="Unassembled WGS sequence"/>
</dbReference>
<accession>S8AAR2</accession>
<dbReference type="HOGENOM" id="CLU_586617_0_0_1"/>
<dbReference type="OrthoDB" id="5353102at2759"/>
<proteinExistence type="predicted"/>
<feature type="region of interest" description="Disordered" evidence="1">
    <location>
        <begin position="1"/>
        <end position="27"/>
    </location>
</feature>
<dbReference type="EMBL" id="AQGS01000439">
    <property type="protein sequence ID" value="EPS40060.1"/>
    <property type="molecule type" value="Genomic_DNA"/>
</dbReference>
<dbReference type="AlphaFoldDB" id="S8AAR2"/>
<name>S8AAR2_DACHA</name>
<keyword evidence="3" id="KW-1185">Reference proteome</keyword>
<evidence type="ECO:0000313" key="2">
    <source>
        <dbReference type="EMBL" id="EPS40060.1"/>
    </source>
</evidence>
<evidence type="ECO:0008006" key="4">
    <source>
        <dbReference type="Google" id="ProtNLM"/>
    </source>
</evidence>
<reference evidence="3" key="2">
    <citation type="submission" date="2013-04" db="EMBL/GenBank/DDBJ databases">
        <title>Genomic mechanisms accounting for the adaptation to parasitism in nematode-trapping fungi.</title>
        <authorList>
            <person name="Ahren D.G."/>
        </authorList>
    </citation>
    <scope>NUCLEOTIDE SEQUENCE [LARGE SCALE GENOMIC DNA]</scope>
    <source>
        <strain evidence="3">CBS 200.50</strain>
    </source>
</reference>
<protein>
    <recommendedName>
        <fullName evidence="4">F-box domain-containing protein</fullName>
    </recommendedName>
</protein>
<dbReference type="CDD" id="cd09917">
    <property type="entry name" value="F-box_SF"/>
    <property type="match status" value="1"/>
</dbReference>